<evidence type="ECO:0000256" key="1">
    <source>
        <dbReference type="SAM" id="MobiDB-lite"/>
    </source>
</evidence>
<reference evidence="3 4" key="1">
    <citation type="journal article" date="2013" name="Front. Plant Sci.">
        <title>The Reference Genome of the Halophytic Plant Eutrema salsugineum.</title>
        <authorList>
            <person name="Yang R."/>
            <person name="Jarvis D.E."/>
            <person name="Chen H."/>
            <person name="Beilstein M.A."/>
            <person name="Grimwood J."/>
            <person name="Jenkins J."/>
            <person name="Shu S."/>
            <person name="Prochnik S."/>
            <person name="Xin M."/>
            <person name="Ma C."/>
            <person name="Schmutz J."/>
            <person name="Wing R.A."/>
            <person name="Mitchell-Olds T."/>
            <person name="Schumaker K.S."/>
            <person name="Wang X."/>
        </authorList>
    </citation>
    <scope>NUCLEOTIDE SEQUENCE [LARGE SCALE GENOMIC DNA]</scope>
</reference>
<feature type="non-terminal residue" evidence="3">
    <location>
        <position position="416"/>
    </location>
</feature>
<dbReference type="InterPro" id="IPR025558">
    <property type="entry name" value="DUF4283"/>
</dbReference>
<keyword evidence="4" id="KW-1185">Reference proteome</keyword>
<dbReference type="KEGG" id="eus:EUTSA_v10028300mg"/>
<dbReference type="OMA" id="WVQIRNI"/>
<accession>V4L9J8</accession>
<evidence type="ECO:0000259" key="2">
    <source>
        <dbReference type="Pfam" id="PF14111"/>
    </source>
</evidence>
<gene>
    <name evidence="3" type="ORF">EUTSA_v10028300mg</name>
</gene>
<sequence>MDGILNEALQSMSLEDDKPIDLPDEEDYSAAVVNARSLIGRLLNPECQNMARMLKTMPRIWKVYERVHGIALSKENFQFVFERDTDIETVMKDGIWSFNDWSIVLDCWVEKLPPSYLKFVPVWIRISKIPVNFCTLKTIDAIADRVGQVKEILFDPEKSRFQDFVRVLDTKTINLPRGAGTAVVDIEYEKIRKRCFHCHRLTHEKLRCPILQGQKKRMGPRHNQGVDKERTNNRGIGVTCQHHSDLADKLMPLLAPTVPPGFEPLSTTVAPEVFEEMRLYMACADPVEKAIREHRMKVALEELSKDPVGQRLVLRLEPPPRVSSELDKVIGKVFDFRNVSLVLPETEIAQTQTLKSSTIDRLAIPVQDGDPKSNNNKETNDVREPLKDGDNGTNGQMSQADVFKASEKGENITEGS</sequence>
<dbReference type="eggNOG" id="KOG1075">
    <property type="taxonomic scope" value="Eukaryota"/>
</dbReference>
<feature type="domain" description="DUF4283" evidence="2">
    <location>
        <begin position="34"/>
        <end position="111"/>
    </location>
</feature>
<feature type="region of interest" description="Disordered" evidence="1">
    <location>
        <begin position="364"/>
        <end position="416"/>
    </location>
</feature>
<protein>
    <recommendedName>
        <fullName evidence="2">DUF4283 domain-containing protein</fullName>
    </recommendedName>
</protein>
<dbReference type="AlphaFoldDB" id="V4L9J8"/>
<evidence type="ECO:0000313" key="3">
    <source>
        <dbReference type="EMBL" id="ESQ47065.1"/>
    </source>
</evidence>
<feature type="compositionally biased region" description="Basic and acidic residues" evidence="1">
    <location>
        <begin position="378"/>
        <end position="390"/>
    </location>
</feature>
<dbReference type="Proteomes" id="UP000030689">
    <property type="component" value="Unassembled WGS sequence"/>
</dbReference>
<dbReference type="Gramene" id="ESQ47065">
    <property type="protein sequence ID" value="ESQ47065"/>
    <property type="gene ID" value="EUTSA_v10028300mg"/>
</dbReference>
<proteinExistence type="predicted"/>
<name>V4L9J8_EUTSA</name>
<organism evidence="3 4">
    <name type="scientific">Eutrema salsugineum</name>
    <name type="common">Saltwater cress</name>
    <name type="synonym">Sisymbrium salsugineum</name>
    <dbReference type="NCBI Taxonomy" id="72664"/>
    <lineage>
        <taxon>Eukaryota</taxon>
        <taxon>Viridiplantae</taxon>
        <taxon>Streptophyta</taxon>
        <taxon>Embryophyta</taxon>
        <taxon>Tracheophyta</taxon>
        <taxon>Spermatophyta</taxon>
        <taxon>Magnoliopsida</taxon>
        <taxon>eudicotyledons</taxon>
        <taxon>Gunneridae</taxon>
        <taxon>Pentapetalae</taxon>
        <taxon>rosids</taxon>
        <taxon>malvids</taxon>
        <taxon>Brassicales</taxon>
        <taxon>Brassicaceae</taxon>
        <taxon>Eutremeae</taxon>
        <taxon>Eutrema</taxon>
    </lineage>
</organism>
<dbReference type="InterPro" id="IPR040256">
    <property type="entry name" value="At4g02000-like"/>
</dbReference>
<dbReference type="Pfam" id="PF14111">
    <property type="entry name" value="DUF4283"/>
    <property type="match status" value="1"/>
</dbReference>
<dbReference type="EMBL" id="KI517416">
    <property type="protein sequence ID" value="ESQ47065.1"/>
    <property type="molecule type" value="Genomic_DNA"/>
</dbReference>
<dbReference type="PANTHER" id="PTHR31286:SF178">
    <property type="entry name" value="DUF4283 DOMAIN-CONTAINING PROTEIN"/>
    <property type="match status" value="1"/>
</dbReference>
<feature type="compositionally biased region" description="Basic and acidic residues" evidence="1">
    <location>
        <begin position="404"/>
        <end position="416"/>
    </location>
</feature>
<evidence type="ECO:0000313" key="4">
    <source>
        <dbReference type="Proteomes" id="UP000030689"/>
    </source>
</evidence>
<dbReference type="PANTHER" id="PTHR31286">
    <property type="entry name" value="GLYCINE-RICH CELL WALL STRUCTURAL PROTEIN 1.8-LIKE"/>
    <property type="match status" value="1"/>
</dbReference>